<comment type="cofactor">
    <cofactor evidence="1 12">
        <name>heme</name>
        <dbReference type="ChEBI" id="CHEBI:30413"/>
    </cofactor>
</comment>
<evidence type="ECO:0000256" key="5">
    <source>
        <dbReference type="ARBA" id="ARBA00022723"/>
    </source>
</evidence>
<evidence type="ECO:0000256" key="3">
    <source>
        <dbReference type="ARBA" id="ARBA00010617"/>
    </source>
</evidence>
<dbReference type="SUPFAM" id="SSF48264">
    <property type="entry name" value="Cytochrome P450"/>
    <property type="match status" value="1"/>
</dbReference>
<evidence type="ECO:0000256" key="1">
    <source>
        <dbReference type="ARBA" id="ARBA00001971"/>
    </source>
</evidence>
<dbReference type="GO" id="GO:0006082">
    <property type="term" value="P:organic acid metabolic process"/>
    <property type="evidence" value="ECO:0007669"/>
    <property type="project" value="TreeGrafter"/>
</dbReference>
<keyword evidence="8 13" id="KW-0560">Oxidoreductase</keyword>
<dbReference type="AlphaFoldDB" id="A0AA97JAX6"/>
<evidence type="ECO:0000313" key="14">
    <source>
        <dbReference type="Proteomes" id="UP001190640"/>
    </source>
</evidence>
<dbReference type="FunFam" id="1.10.630.10:FF:000010">
    <property type="entry name" value="cytochrome P450 2W1 isoform X2"/>
    <property type="match status" value="1"/>
</dbReference>
<dbReference type="GO" id="GO:0005506">
    <property type="term" value="F:iron ion binding"/>
    <property type="evidence" value="ECO:0007669"/>
    <property type="project" value="InterPro"/>
</dbReference>
<evidence type="ECO:0000256" key="10">
    <source>
        <dbReference type="ARBA" id="ARBA00023033"/>
    </source>
</evidence>
<dbReference type="InterPro" id="IPR017972">
    <property type="entry name" value="Cyt_P450_CS"/>
</dbReference>
<keyword evidence="11" id="KW-0472">Membrane</keyword>
<dbReference type="PANTHER" id="PTHR24300">
    <property type="entry name" value="CYTOCHROME P450 508A4-RELATED"/>
    <property type="match status" value="1"/>
</dbReference>
<dbReference type="RefSeq" id="XP_054834011.1">
    <property type="nucleotide sequence ID" value="XM_054978036.1"/>
</dbReference>
<evidence type="ECO:0000256" key="8">
    <source>
        <dbReference type="ARBA" id="ARBA00023002"/>
    </source>
</evidence>
<keyword evidence="7" id="KW-0492">Microsome</keyword>
<proteinExistence type="inferred from homology"/>
<dbReference type="KEGG" id="emc:129328754"/>
<dbReference type="GO" id="GO:0016712">
    <property type="term" value="F:oxidoreductase activity, acting on paired donors, with incorporation or reduction of molecular oxygen, reduced flavin or flavoprotein as one donor, and incorporation of one atom of oxygen"/>
    <property type="evidence" value="ECO:0007669"/>
    <property type="project" value="TreeGrafter"/>
</dbReference>
<protein>
    <submittedName>
        <fullName evidence="15">Cytochrome P450 2K4-like</fullName>
    </submittedName>
</protein>
<organism evidence="14 15">
    <name type="scientific">Eublepharis macularius</name>
    <name type="common">Leopard gecko</name>
    <name type="synonym">Cyrtodactylus macularius</name>
    <dbReference type="NCBI Taxonomy" id="481883"/>
    <lineage>
        <taxon>Eukaryota</taxon>
        <taxon>Metazoa</taxon>
        <taxon>Chordata</taxon>
        <taxon>Craniata</taxon>
        <taxon>Vertebrata</taxon>
        <taxon>Euteleostomi</taxon>
        <taxon>Lepidosauria</taxon>
        <taxon>Squamata</taxon>
        <taxon>Bifurcata</taxon>
        <taxon>Gekkota</taxon>
        <taxon>Eublepharidae</taxon>
        <taxon>Eublepharinae</taxon>
        <taxon>Eublepharis</taxon>
    </lineage>
</organism>
<keyword evidence="14" id="KW-1185">Reference proteome</keyword>
<comment type="subcellular location">
    <subcellularLocation>
        <location evidence="2">Microsome membrane</location>
    </subcellularLocation>
</comment>
<evidence type="ECO:0000313" key="15">
    <source>
        <dbReference type="RefSeq" id="XP_054834011.1"/>
    </source>
</evidence>
<dbReference type="InterPro" id="IPR036396">
    <property type="entry name" value="Cyt_P450_sf"/>
</dbReference>
<evidence type="ECO:0000256" key="6">
    <source>
        <dbReference type="ARBA" id="ARBA00022824"/>
    </source>
</evidence>
<dbReference type="GeneID" id="129328754"/>
<gene>
    <name evidence="15" type="primary">LOC129328754</name>
</gene>
<evidence type="ECO:0000256" key="11">
    <source>
        <dbReference type="ARBA" id="ARBA00023136"/>
    </source>
</evidence>
<dbReference type="Proteomes" id="UP001190640">
    <property type="component" value="Chromosome 1"/>
</dbReference>
<dbReference type="PROSITE" id="PS00086">
    <property type="entry name" value="CYTOCHROME_P450"/>
    <property type="match status" value="1"/>
</dbReference>
<evidence type="ECO:0000256" key="4">
    <source>
        <dbReference type="ARBA" id="ARBA00022617"/>
    </source>
</evidence>
<dbReference type="Pfam" id="PF00067">
    <property type="entry name" value="p450"/>
    <property type="match status" value="1"/>
</dbReference>
<dbReference type="PRINTS" id="PR00463">
    <property type="entry name" value="EP450I"/>
</dbReference>
<keyword evidence="10 13" id="KW-0503">Monooxygenase</keyword>
<evidence type="ECO:0000256" key="7">
    <source>
        <dbReference type="ARBA" id="ARBA00022848"/>
    </source>
</evidence>
<sequence>MSLMDPTTLLFLLVFTMTFLWIMRSFWNASGRNLPPGPRPWPLIGNLHLLDLKRPYRTMCELSEQYGSVFSIQLGLQKMVVLAGCETIKEALVNQADAFAERPLIPIFEDTLGGYGIVFSHGENWKVMRRFTLTTLRDYGMGKKTIEDKIVEECHFLIQKFESFERNPFETVTIMHAVAANIIASILLGKRYGYEDTTFVRLLNLVNEDNQNLGDPAIMLYNQFPSLGSLFDVPKKFMKNRGKMKAFIQAAIVEHLKELDENDQRNLLDSFLIQQREEKKNKITRFFHNENLTILVDNLFGAGMSPIATTLSWGLLLMMRYPEIQKKVQKEIAEVIGSAQPRIEHRTKLPYTNAVIHEIQRFANILPTSMPHETTTDVTLKGYFIPKGTQIVVLLSSVLYDESQWEKPLKFYPEHFLDSEGNFVKRDAFMPFSAGRRMCAGKTLAKMELFLFFTSLLQRFTFQPAPGISAEDLDLTPVVGFSANPVPFKLCALPRSLH</sequence>
<comment type="similarity">
    <text evidence="3 13">Belongs to the cytochrome P450 family.</text>
</comment>
<dbReference type="GO" id="GO:0006805">
    <property type="term" value="P:xenobiotic metabolic process"/>
    <property type="evidence" value="ECO:0007669"/>
    <property type="project" value="TreeGrafter"/>
</dbReference>
<dbReference type="PANTHER" id="PTHR24300:SF302">
    <property type="entry name" value="CYTOCHROME P450"/>
    <property type="match status" value="1"/>
</dbReference>
<evidence type="ECO:0000256" key="9">
    <source>
        <dbReference type="ARBA" id="ARBA00023004"/>
    </source>
</evidence>
<dbReference type="InterPro" id="IPR050182">
    <property type="entry name" value="Cytochrome_P450_fam2"/>
</dbReference>
<dbReference type="PRINTS" id="PR00385">
    <property type="entry name" value="P450"/>
</dbReference>
<dbReference type="GO" id="GO:0020037">
    <property type="term" value="F:heme binding"/>
    <property type="evidence" value="ECO:0007669"/>
    <property type="project" value="InterPro"/>
</dbReference>
<keyword evidence="4 12" id="KW-0349">Heme</keyword>
<evidence type="ECO:0000256" key="12">
    <source>
        <dbReference type="PIRSR" id="PIRSR602401-1"/>
    </source>
</evidence>
<dbReference type="InterPro" id="IPR001128">
    <property type="entry name" value="Cyt_P450"/>
</dbReference>
<evidence type="ECO:0000256" key="2">
    <source>
        <dbReference type="ARBA" id="ARBA00004524"/>
    </source>
</evidence>
<feature type="binding site" description="axial binding residue" evidence="12">
    <location>
        <position position="439"/>
    </location>
    <ligand>
        <name>heme</name>
        <dbReference type="ChEBI" id="CHEBI:30413"/>
    </ligand>
    <ligandPart>
        <name>Fe</name>
        <dbReference type="ChEBI" id="CHEBI:18248"/>
    </ligandPart>
</feature>
<dbReference type="Gene3D" id="1.10.630.10">
    <property type="entry name" value="Cytochrome P450"/>
    <property type="match status" value="1"/>
</dbReference>
<reference evidence="15" key="1">
    <citation type="submission" date="2025-08" db="UniProtKB">
        <authorList>
            <consortium name="RefSeq"/>
        </authorList>
    </citation>
    <scope>IDENTIFICATION</scope>
    <source>
        <tissue evidence="15">Blood</tissue>
    </source>
</reference>
<dbReference type="GO" id="GO:0046222">
    <property type="term" value="P:aflatoxin metabolic process"/>
    <property type="evidence" value="ECO:0007669"/>
    <property type="project" value="UniProtKB-ARBA"/>
</dbReference>
<name>A0AA97JAX6_EUBMA</name>
<evidence type="ECO:0000256" key="13">
    <source>
        <dbReference type="RuleBase" id="RU000461"/>
    </source>
</evidence>
<keyword evidence="5 12" id="KW-0479">Metal-binding</keyword>
<dbReference type="GO" id="GO:0005737">
    <property type="term" value="C:cytoplasm"/>
    <property type="evidence" value="ECO:0007669"/>
    <property type="project" value="TreeGrafter"/>
</dbReference>
<keyword evidence="6" id="KW-0256">Endoplasmic reticulum</keyword>
<dbReference type="InterPro" id="IPR002401">
    <property type="entry name" value="Cyt_P450_E_grp-I"/>
</dbReference>
<accession>A0AA97JAX6</accession>
<keyword evidence="9 12" id="KW-0408">Iron</keyword>